<dbReference type="Proteomes" id="UP001140094">
    <property type="component" value="Unassembled WGS sequence"/>
</dbReference>
<dbReference type="AlphaFoldDB" id="A0A9W8HN56"/>
<dbReference type="InterPro" id="IPR029044">
    <property type="entry name" value="Nucleotide-diphossugar_trans"/>
</dbReference>
<dbReference type="Gene3D" id="3.90.550.10">
    <property type="entry name" value="Spore Coat Polysaccharide Biosynthesis Protein SpsA, Chain A"/>
    <property type="match status" value="1"/>
</dbReference>
<organism evidence="2 3">
    <name type="scientific">Coemansia guatemalensis</name>
    <dbReference type="NCBI Taxonomy" id="2761395"/>
    <lineage>
        <taxon>Eukaryota</taxon>
        <taxon>Fungi</taxon>
        <taxon>Fungi incertae sedis</taxon>
        <taxon>Zoopagomycota</taxon>
        <taxon>Kickxellomycotina</taxon>
        <taxon>Kickxellomycetes</taxon>
        <taxon>Kickxellales</taxon>
        <taxon>Kickxellaceae</taxon>
        <taxon>Coemansia</taxon>
    </lineage>
</organism>
<keyword evidence="3" id="KW-1185">Reference proteome</keyword>
<dbReference type="GO" id="GO:0031369">
    <property type="term" value="F:translation initiation factor binding"/>
    <property type="evidence" value="ECO:0007669"/>
    <property type="project" value="TreeGrafter"/>
</dbReference>
<name>A0A9W8HN56_9FUNG</name>
<dbReference type="GO" id="GO:0003743">
    <property type="term" value="F:translation initiation factor activity"/>
    <property type="evidence" value="ECO:0007669"/>
    <property type="project" value="UniProtKB-KW"/>
</dbReference>
<gene>
    <name evidence="2" type="primary">GCD6_2</name>
    <name evidence="2" type="ORF">H4R20_006325</name>
</gene>
<feature type="domain" description="Nucleotidyl transferase" evidence="1">
    <location>
        <begin position="18"/>
        <end position="84"/>
    </location>
</feature>
<comment type="caution">
    <text evidence="2">The sequence shown here is derived from an EMBL/GenBank/DDBJ whole genome shotgun (WGS) entry which is preliminary data.</text>
</comment>
<dbReference type="GO" id="GO:0005851">
    <property type="term" value="C:eukaryotic translation initiation factor 2B complex"/>
    <property type="evidence" value="ECO:0007669"/>
    <property type="project" value="TreeGrafter"/>
</dbReference>
<evidence type="ECO:0000313" key="3">
    <source>
        <dbReference type="Proteomes" id="UP001140094"/>
    </source>
</evidence>
<dbReference type="GO" id="GO:0005085">
    <property type="term" value="F:guanyl-nucleotide exchange factor activity"/>
    <property type="evidence" value="ECO:0007669"/>
    <property type="project" value="TreeGrafter"/>
</dbReference>
<dbReference type="OrthoDB" id="2435254at2759"/>
<evidence type="ECO:0000313" key="2">
    <source>
        <dbReference type="EMBL" id="KAJ2794135.1"/>
    </source>
</evidence>
<accession>A0A9W8HN56</accession>
<sequence length="108" mass="11927">MDSVKGGSKVEEKEELKAVVLADSFDELFQPLSLNKPRCLLPLCNVPMLEYTLEFLALSGVVEAIIVCKAHADKLVAYIKQSQWARGHSQMKVVVRVVRQATTIGDAL</sequence>
<dbReference type="SUPFAM" id="SSF53448">
    <property type="entry name" value="Nucleotide-diphospho-sugar transferases"/>
    <property type="match status" value="1"/>
</dbReference>
<dbReference type="Pfam" id="PF00483">
    <property type="entry name" value="NTP_transferase"/>
    <property type="match status" value="1"/>
</dbReference>
<keyword evidence="2" id="KW-0396">Initiation factor</keyword>
<dbReference type="PANTHER" id="PTHR45887">
    <property type="entry name" value="TRANSLATION INITIATION FACTOR EIF-2B SUBUNIT EPSILON"/>
    <property type="match status" value="1"/>
</dbReference>
<evidence type="ECO:0000259" key="1">
    <source>
        <dbReference type="Pfam" id="PF00483"/>
    </source>
</evidence>
<dbReference type="PANTHER" id="PTHR45887:SF1">
    <property type="entry name" value="TRANSLATION INITIATION FACTOR EIF-2B SUBUNIT EPSILON"/>
    <property type="match status" value="1"/>
</dbReference>
<dbReference type="InterPro" id="IPR005835">
    <property type="entry name" value="NTP_transferase_dom"/>
</dbReference>
<proteinExistence type="predicted"/>
<keyword evidence="2" id="KW-0648">Protein biosynthesis</keyword>
<feature type="non-terminal residue" evidence="2">
    <location>
        <position position="108"/>
    </location>
</feature>
<dbReference type="InterPro" id="IPR051956">
    <property type="entry name" value="eIF2B_epsilon"/>
</dbReference>
<dbReference type="EMBL" id="JANBUO010002640">
    <property type="protein sequence ID" value="KAJ2794135.1"/>
    <property type="molecule type" value="Genomic_DNA"/>
</dbReference>
<protein>
    <submittedName>
        <fullName evidence="2">Translation initiation factor eIF-2B epsilon subunit, GEF</fullName>
    </submittedName>
</protein>
<reference evidence="2" key="1">
    <citation type="submission" date="2022-07" db="EMBL/GenBank/DDBJ databases">
        <title>Phylogenomic reconstructions and comparative analyses of Kickxellomycotina fungi.</title>
        <authorList>
            <person name="Reynolds N.K."/>
            <person name="Stajich J.E."/>
            <person name="Barry K."/>
            <person name="Grigoriev I.V."/>
            <person name="Crous P."/>
            <person name="Smith M.E."/>
        </authorList>
    </citation>
    <scope>NUCLEOTIDE SEQUENCE</scope>
    <source>
        <strain evidence="2">NRRL 1565</strain>
    </source>
</reference>